<keyword evidence="1" id="KW-0732">Signal</keyword>
<comment type="caution">
    <text evidence="2">The sequence shown here is derived from an EMBL/GenBank/DDBJ whole genome shotgun (WGS) entry which is preliminary data.</text>
</comment>
<protein>
    <recommendedName>
        <fullName evidence="4">Lipoprotein</fullName>
    </recommendedName>
</protein>
<evidence type="ECO:0000313" key="2">
    <source>
        <dbReference type="EMBL" id="TCP60196.1"/>
    </source>
</evidence>
<reference evidence="2 3" key="1">
    <citation type="submission" date="2019-03" db="EMBL/GenBank/DDBJ databases">
        <title>Genomic Encyclopedia of Type Strains, Phase IV (KMG-IV): sequencing the most valuable type-strain genomes for metagenomic binning, comparative biology and taxonomic classification.</title>
        <authorList>
            <person name="Goeker M."/>
        </authorList>
    </citation>
    <scope>NUCLEOTIDE SEQUENCE [LARGE SCALE GENOMIC DNA]</scope>
    <source>
        <strain evidence="2 3">DSM 11170</strain>
    </source>
</reference>
<dbReference type="RefSeq" id="WP_131920900.1">
    <property type="nucleotide sequence ID" value="NZ_JAOQNU010000042.1"/>
</dbReference>
<feature type="chain" id="PRO_5020819254" description="Lipoprotein" evidence="1">
    <location>
        <begin position="29"/>
        <end position="146"/>
    </location>
</feature>
<accession>A0A4V2SVX8</accession>
<evidence type="ECO:0000256" key="1">
    <source>
        <dbReference type="SAM" id="SignalP"/>
    </source>
</evidence>
<dbReference type="OrthoDB" id="2082131at2"/>
<sequence length="146" mass="15846">MNIRHRLVQRGMAIAAVGVLSLALTACSSTSELTNNPGVKSIVDKVQSAAQTEVAKQLTVVLQQKIDEAKAKNAKIQNPDGTINWDEVGRTNLVDYTFASIAGFDYKATLQANGTFEVMQVKQGTGEKSVFAQYRVQFVNGEIVLQ</sequence>
<dbReference type="PROSITE" id="PS51257">
    <property type="entry name" value="PROKAR_LIPOPROTEIN"/>
    <property type="match status" value="1"/>
</dbReference>
<dbReference type="Proteomes" id="UP000294813">
    <property type="component" value="Unassembled WGS sequence"/>
</dbReference>
<keyword evidence="3" id="KW-1185">Reference proteome</keyword>
<gene>
    <name evidence="2" type="ORF">EDD73_14111</name>
</gene>
<dbReference type="AlphaFoldDB" id="A0A4V2SVX8"/>
<dbReference type="EMBL" id="SLXT01000041">
    <property type="protein sequence ID" value="TCP60196.1"/>
    <property type="molecule type" value="Genomic_DNA"/>
</dbReference>
<organism evidence="2 3">
    <name type="scientific">Heliophilum fasciatum</name>
    <dbReference type="NCBI Taxonomy" id="35700"/>
    <lineage>
        <taxon>Bacteria</taxon>
        <taxon>Bacillati</taxon>
        <taxon>Bacillota</taxon>
        <taxon>Clostridia</taxon>
        <taxon>Eubacteriales</taxon>
        <taxon>Heliobacteriaceae</taxon>
        <taxon>Heliophilum</taxon>
    </lineage>
</organism>
<proteinExistence type="predicted"/>
<feature type="signal peptide" evidence="1">
    <location>
        <begin position="1"/>
        <end position="28"/>
    </location>
</feature>
<evidence type="ECO:0008006" key="4">
    <source>
        <dbReference type="Google" id="ProtNLM"/>
    </source>
</evidence>
<name>A0A4V2SVX8_9FIRM</name>
<evidence type="ECO:0000313" key="3">
    <source>
        <dbReference type="Proteomes" id="UP000294813"/>
    </source>
</evidence>